<reference evidence="3" key="2">
    <citation type="journal article" date="2024" name="Antonie Van Leeuwenhoek">
        <title>Roseihalotalea indica gen. nov., sp. nov., a halophilic Bacteroidetes from mesopelagic Southwest Indian Ocean with higher carbohydrate metabolic potential.</title>
        <authorList>
            <person name="Chen B."/>
            <person name="Zhang M."/>
            <person name="Lin D."/>
            <person name="Ye J."/>
            <person name="Tang K."/>
        </authorList>
    </citation>
    <scope>NUCLEOTIDE SEQUENCE</scope>
    <source>
        <strain evidence="3">TK19036</strain>
    </source>
</reference>
<name>A0AA49JDG4_9BACT</name>
<protein>
    <submittedName>
        <fullName evidence="3">Type IX secretion system outer membrane channel protein PorV</fullName>
    </submittedName>
</protein>
<dbReference type="NCBIfam" id="NF033710">
    <property type="entry name" value="T9SS_OM_PorV"/>
    <property type="match status" value="1"/>
</dbReference>
<dbReference type="InterPro" id="IPR047799">
    <property type="entry name" value="T9SS_OM_PorV"/>
</dbReference>
<gene>
    <name evidence="3" type="primary">porV</name>
    <name evidence="3" type="ORF">K4G66_30880</name>
</gene>
<evidence type="ECO:0000313" key="3">
    <source>
        <dbReference type="EMBL" id="WKN36773.1"/>
    </source>
</evidence>
<dbReference type="Gene3D" id="2.40.160.60">
    <property type="entry name" value="Outer membrane protein transport protein (OMPP1/FadL/TodX)"/>
    <property type="match status" value="2"/>
</dbReference>
<dbReference type="SUPFAM" id="SSF56935">
    <property type="entry name" value="Porins"/>
    <property type="match status" value="1"/>
</dbReference>
<dbReference type="InterPro" id="IPR045741">
    <property type="entry name" value="PorV"/>
</dbReference>
<dbReference type="EMBL" id="CP120682">
    <property type="protein sequence ID" value="WKN36773.1"/>
    <property type="molecule type" value="Genomic_DNA"/>
</dbReference>
<dbReference type="NCBIfam" id="NF033709">
    <property type="entry name" value="PorV_fam"/>
    <property type="match status" value="1"/>
</dbReference>
<reference evidence="3" key="1">
    <citation type="journal article" date="2023" name="Comput. Struct. Biotechnol. J.">
        <title>Discovery of a novel marine Bacteroidetes with a rich repertoire of carbohydrate-active enzymes.</title>
        <authorList>
            <person name="Chen B."/>
            <person name="Liu G."/>
            <person name="Chen Q."/>
            <person name="Wang H."/>
            <person name="Liu L."/>
            <person name="Tang K."/>
        </authorList>
    </citation>
    <scope>NUCLEOTIDE SEQUENCE</scope>
    <source>
        <strain evidence="3">TK19036</strain>
    </source>
</reference>
<feature type="signal peptide" evidence="1">
    <location>
        <begin position="1"/>
        <end position="26"/>
    </location>
</feature>
<evidence type="ECO:0000256" key="1">
    <source>
        <dbReference type="SAM" id="SignalP"/>
    </source>
</evidence>
<accession>A0AA49JDG4</accession>
<feature type="chain" id="PRO_5041292475" evidence="1">
    <location>
        <begin position="27"/>
        <end position="417"/>
    </location>
</feature>
<evidence type="ECO:0000259" key="2">
    <source>
        <dbReference type="Pfam" id="PF19572"/>
    </source>
</evidence>
<sequence length="417" mass="45439">MKYRIRNIFALAVGFIGLGIGQQSSAQNFTVLGADKDRRVITTAVPFLAISPDSRASGMGDVGVATSPDANATHWNPAKLAYLEPSFGVSASFTPWLSRVVNDMSISYLSAYKKINQQQALGVSMRYFDLGDIQLTDRNGNYLNMVSPREFSIAATFALQLSENLSAGLSGRFIHSNLLSGTTSSNGTDGQAGISGAADVGIFYTKDIVFNGNEGNWAFGANISNIGAKITYLDEDQADFIPTNLRVGGAFTTHLDPYNKLTFALDLNKLLVPTTPIYERDSVTGNVIVRNGKPVIAPGGGKDPDRGLLSGMFGSFTDAPNGFSEELQEVMISAGIEYWYNELFAVRTGYFYENYYKGNRKYFTAGLGLRYQVFGVDFAYLLPQQQNHPLQETLRITLHFNIDSQPTESVGGESDLN</sequence>
<feature type="domain" description="Type IX secretion system protein PorV" evidence="2">
    <location>
        <begin position="35"/>
        <end position="275"/>
    </location>
</feature>
<proteinExistence type="predicted"/>
<dbReference type="AlphaFoldDB" id="A0AA49JDG4"/>
<keyword evidence="1" id="KW-0732">Signal</keyword>
<dbReference type="Pfam" id="PF19572">
    <property type="entry name" value="PorV"/>
    <property type="match status" value="1"/>
</dbReference>
<organism evidence="3">
    <name type="scientific">Roseihalotalea indica</name>
    <dbReference type="NCBI Taxonomy" id="2867963"/>
    <lineage>
        <taxon>Bacteria</taxon>
        <taxon>Pseudomonadati</taxon>
        <taxon>Bacteroidota</taxon>
        <taxon>Cytophagia</taxon>
        <taxon>Cytophagales</taxon>
        <taxon>Catalimonadaceae</taxon>
        <taxon>Roseihalotalea</taxon>
    </lineage>
</organism>